<proteinExistence type="predicted"/>
<name>A0A0H4A1Y8_9GAMM</name>
<evidence type="ECO:0000313" key="1">
    <source>
        <dbReference type="EMBL" id="AKN40967.1"/>
    </source>
</evidence>
<accession>A0A0H4A1Y8</accession>
<organism evidence="1">
    <name type="scientific">Enterovibrio norvegicus</name>
    <dbReference type="NCBI Taxonomy" id="188144"/>
    <lineage>
        <taxon>Bacteria</taxon>
        <taxon>Pseudomonadati</taxon>
        <taxon>Pseudomonadota</taxon>
        <taxon>Gammaproteobacteria</taxon>
        <taxon>Vibrionales</taxon>
        <taxon>Vibrionaceae</taxon>
        <taxon>Enterovibrio</taxon>
    </lineage>
</organism>
<protein>
    <submittedName>
        <fullName evidence="1">Uncharacterized protein</fullName>
    </submittedName>
</protein>
<reference evidence="1" key="1">
    <citation type="journal article" date="2015" name="MBio">
        <title>Eco-Evolutionary Dynamics of Episomes among Ecologically Cohesive Bacterial Populations.</title>
        <authorList>
            <person name="Xue H."/>
            <person name="Cordero O.X."/>
            <person name="Camas F.M."/>
            <person name="Trimble W."/>
            <person name="Meyer F."/>
            <person name="Guglielmini J."/>
            <person name="Rocha E.P."/>
            <person name="Polz M.F."/>
        </authorList>
    </citation>
    <scope>NUCLEOTIDE SEQUENCE</scope>
    <source>
        <strain evidence="1">FF_351</strain>
    </source>
</reference>
<dbReference type="AlphaFoldDB" id="A0A0H4A1Y8"/>
<dbReference type="EMBL" id="KP795714">
    <property type="protein sequence ID" value="AKN40967.1"/>
    <property type="molecule type" value="Genomic_DNA"/>
</dbReference>
<sequence>MRFGEYIRENEMRGIGRLYESRFMIAQYIIDLSPNDS</sequence>